<dbReference type="Proteomes" id="UP000664835">
    <property type="component" value="Unassembled WGS sequence"/>
</dbReference>
<feature type="domain" description="Glycosyltransferase subfamily 4-like N-terminal" evidence="2">
    <location>
        <begin position="52"/>
        <end position="156"/>
    </location>
</feature>
<sequence>MKVLHIELGKHLYGGAKQVTFIMQGLQDDFAVENILLATRGSVIAEEMKQRGFRVIEITAKGDLDIGLLWRIKKVIKQVQADIVHVHSRRGADVWGGLAAKLAGVPAVISRRVDNPESRWVTKHKYGLYQKVITISDGIRDVLISQGASEEQVECVRSSVAKDATSECNAEAFKERFNLPQNALVIGVVAQLIERKGHAYLLQVLPELRKEFPDIKVLFFGKGKYQGNLEQKIDALGLQETVQFTGFCDDMPALFGCIDLLVHPALMEGLGVSLLQASQQAVPIVASAVGGIPEAVEDGHNGLLVAPGDSRALQKAITHLLEDNSLRIAMGENGKQLMRNKFSVEQMVKGNYQIYVEVLG</sequence>
<dbReference type="InterPro" id="IPR001296">
    <property type="entry name" value="Glyco_trans_1"/>
</dbReference>
<dbReference type="Pfam" id="PF13439">
    <property type="entry name" value="Glyco_transf_4"/>
    <property type="match status" value="1"/>
</dbReference>
<dbReference type="SUPFAM" id="SSF53756">
    <property type="entry name" value="UDP-Glycosyltransferase/glycogen phosphorylase"/>
    <property type="match status" value="1"/>
</dbReference>
<protein>
    <submittedName>
        <fullName evidence="3">Glycosyltransferase</fullName>
    </submittedName>
</protein>
<dbReference type="Pfam" id="PF00534">
    <property type="entry name" value="Glycos_transf_1"/>
    <property type="match status" value="1"/>
</dbReference>
<evidence type="ECO:0000259" key="2">
    <source>
        <dbReference type="Pfam" id="PF13439"/>
    </source>
</evidence>
<evidence type="ECO:0000259" key="1">
    <source>
        <dbReference type="Pfam" id="PF00534"/>
    </source>
</evidence>
<dbReference type="PANTHER" id="PTHR12526:SF630">
    <property type="entry name" value="GLYCOSYLTRANSFERASE"/>
    <property type="match status" value="1"/>
</dbReference>
<dbReference type="Gene3D" id="3.40.50.2000">
    <property type="entry name" value="Glycogen Phosphorylase B"/>
    <property type="match status" value="2"/>
</dbReference>
<evidence type="ECO:0000313" key="4">
    <source>
        <dbReference type="Proteomes" id="UP000664835"/>
    </source>
</evidence>
<feature type="domain" description="Glycosyl transferase family 1" evidence="1">
    <location>
        <begin position="171"/>
        <end position="336"/>
    </location>
</feature>
<accession>A0ABS3Q5M9</accession>
<evidence type="ECO:0000313" key="3">
    <source>
        <dbReference type="EMBL" id="MBO1927656.1"/>
    </source>
</evidence>
<dbReference type="EMBL" id="JAGETV010000015">
    <property type="protein sequence ID" value="MBO1927656.1"/>
    <property type="molecule type" value="Genomic_DNA"/>
</dbReference>
<gene>
    <name evidence="3" type="ORF">J3998_08710</name>
</gene>
<proteinExistence type="predicted"/>
<keyword evidence="4" id="KW-1185">Reference proteome</keyword>
<dbReference type="InterPro" id="IPR028098">
    <property type="entry name" value="Glyco_trans_4-like_N"/>
</dbReference>
<comment type="caution">
    <text evidence="3">The sequence shown here is derived from an EMBL/GenBank/DDBJ whole genome shotgun (WGS) entry which is preliminary data.</text>
</comment>
<dbReference type="PANTHER" id="PTHR12526">
    <property type="entry name" value="GLYCOSYLTRANSFERASE"/>
    <property type="match status" value="1"/>
</dbReference>
<dbReference type="RefSeq" id="WP_208150192.1">
    <property type="nucleotide sequence ID" value="NZ_JAGETV010000015.1"/>
</dbReference>
<reference evidence="3 4" key="1">
    <citation type="submission" date="2021-03" db="EMBL/GenBank/DDBJ databases">
        <title>Thiomicrorhabdus sp.nov.,novel sulfur-oxidizing bacteria isolated from coastal sediment.</title>
        <authorList>
            <person name="Liu X."/>
        </authorList>
    </citation>
    <scope>NUCLEOTIDE SEQUENCE [LARGE SCALE GENOMIC DNA]</scope>
    <source>
        <strain evidence="3 4">6S2-11</strain>
    </source>
</reference>
<organism evidence="3 4">
    <name type="scientific">Thiomicrorhabdus marina</name>
    <dbReference type="NCBI Taxonomy" id="2818442"/>
    <lineage>
        <taxon>Bacteria</taxon>
        <taxon>Pseudomonadati</taxon>
        <taxon>Pseudomonadota</taxon>
        <taxon>Gammaproteobacteria</taxon>
        <taxon>Thiotrichales</taxon>
        <taxon>Piscirickettsiaceae</taxon>
        <taxon>Thiomicrorhabdus</taxon>
    </lineage>
</organism>
<name>A0ABS3Q5M9_9GAMM</name>